<sequence length="531" mass="57247">MESNNIYHGQAAFEPGLDVKPHTYAAKPFDEEYDGEIKVTHCGVCGSDLHTSSGGWGSVKQYPLVVGHEIIGHVVRVGSKVDATKYAIGTRVGIGAQCGGCLDRHQCNRHREQLCSNGIISTYNGSPSQIEEILAFAVEKNVRSIVEVLPKAEAATALQKAHNGQARFRILTTCIISKFSSMASNDVYHGQAAFEPGLNVQPHTYDAKPFDEEYDVEIKVTHCGICGSDLHTITGGWGEVKYPLVVGHEIIGHVVRIGSKVDATKYAIGTRVGVGAQCGSCLNCKQCHRHREQLCDDCIFTYESELPDGYITQGGYADYYRCHANFVVPIPEALESEIAAPMMCAGVTTYAPLKTHGAGPGVKVGVLGIGGLGHLGIQWAVALGAEVTAISSSNRKEKLCKEQLGAHHFLNYKDAEAAAAARHEFDILLCTSYGNDTDWGALFDLVATEGKFILVGLPEKDMTFKAGKVVTRQIAFVGSLIGSPSQIEEMLAFAVEKNVRTIVQVMPMAEATAALHKVRNGEALFRIVLAN</sequence>
<evidence type="ECO:0000259" key="6">
    <source>
        <dbReference type="SMART" id="SM00829"/>
    </source>
</evidence>
<dbReference type="OrthoDB" id="1879366at2759"/>
<dbReference type="GO" id="GO:0016616">
    <property type="term" value="F:oxidoreductase activity, acting on the CH-OH group of donors, NAD or NADP as acceptor"/>
    <property type="evidence" value="ECO:0007669"/>
    <property type="project" value="InterPro"/>
</dbReference>
<comment type="similarity">
    <text evidence="5">Belongs to the zinc-containing alcohol dehydrogenase family.</text>
</comment>
<dbReference type="InterPro" id="IPR013154">
    <property type="entry name" value="ADH-like_N"/>
</dbReference>
<dbReference type="InterPro" id="IPR013149">
    <property type="entry name" value="ADH-like_C"/>
</dbReference>
<name>A0A1V9ZVI7_9STRA</name>
<dbReference type="Pfam" id="PF00107">
    <property type="entry name" value="ADH_zinc_N"/>
    <property type="match status" value="1"/>
</dbReference>
<reference evidence="7 8" key="1">
    <citation type="journal article" date="2014" name="Genome Biol. Evol.">
        <title>The secreted proteins of Achlya hypogyna and Thraustotheca clavata identify the ancestral oomycete secretome and reveal gene acquisitions by horizontal gene transfer.</title>
        <authorList>
            <person name="Misner I."/>
            <person name="Blouin N."/>
            <person name="Leonard G."/>
            <person name="Richards T.A."/>
            <person name="Lane C.E."/>
        </authorList>
    </citation>
    <scope>NUCLEOTIDE SEQUENCE [LARGE SCALE GENOMIC DNA]</scope>
    <source>
        <strain evidence="7 8">ATCC 34112</strain>
    </source>
</reference>
<dbReference type="GO" id="GO:0008270">
    <property type="term" value="F:zinc ion binding"/>
    <property type="evidence" value="ECO:0007669"/>
    <property type="project" value="InterPro"/>
</dbReference>
<dbReference type="InterPro" id="IPR047109">
    <property type="entry name" value="CAD-like"/>
</dbReference>
<dbReference type="InterPro" id="IPR036291">
    <property type="entry name" value="NAD(P)-bd_dom_sf"/>
</dbReference>
<dbReference type="STRING" id="74557.A0A1V9ZVI7"/>
<dbReference type="InterPro" id="IPR020843">
    <property type="entry name" value="ER"/>
</dbReference>
<dbReference type="PANTHER" id="PTHR42683">
    <property type="entry name" value="ALDEHYDE REDUCTASE"/>
    <property type="match status" value="1"/>
</dbReference>
<dbReference type="Proteomes" id="UP000243217">
    <property type="component" value="Unassembled WGS sequence"/>
</dbReference>
<evidence type="ECO:0000256" key="2">
    <source>
        <dbReference type="ARBA" id="ARBA00022723"/>
    </source>
</evidence>
<dbReference type="InterPro" id="IPR011032">
    <property type="entry name" value="GroES-like_sf"/>
</dbReference>
<keyword evidence="2 5" id="KW-0479">Metal-binding</keyword>
<dbReference type="Gene3D" id="3.40.50.720">
    <property type="entry name" value="NAD(P)-binding Rossmann-like Domain"/>
    <property type="match status" value="1"/>
</dbReference>
<keyword evidence="8" id="KW-1185">Reference proteome</keyword>
<dbReference type="FunFam" id="3.40.50.720:FF:000022">
    <property type="entry name" value="Cinnamyl alcohol dehydrogenase"/>
    <property type="match status" value="1"/>
</dbReference>
<dbReference type="SUPFAM" id="SSF51735">
    <property type="entry name" value="NAD(P)-binding Rossmann-fold domains"/>
    <property type="match status" value="1"/>
</dbReference>
<dbReference type="InterPro" id="IPR002328">
    <property type="entry name" value="ADH_Zn_CS"/>
</dbReference>
<dbReference type="SUPFAM" id="SSF50129">
    <property type="entry name" value="GroES-like"/>
    <property type="match status" value="2"/>
</dbReference>
<dbReference type="PROSITE" id="PS00059">
    <property type="entry name" value="ADH_ZINC"/>
    <property type="match status" value="2"/>
</dbReference>
<dbReference type="AlphaFoldDB" id="A0A1V9ZVI7"/>
<evidence type="ECO:0000313" key="8">
    <source>
        <dbReference type="Proteomes" id="UP000243217"/>
    </source>
</evidence>
<evidence type="ECO:0000256" key="3">
    <source>
        <dbReference type="ARBA" id="ARBA00022833"/>
    </source>
</evidence>
<protein>
    <recommendedName>
        <fullName evidence="6">Enoyl reductase (ER) domain-containing protein</fullName>
    </recommendedName>
</protein>
<comment type="caution">
    <text evidence="7">The sequence shown here is derived from an EMBL/GenBank/DDBJ whole genome shotgun (WGS) entry which is preliminary data.</text>
</comment>
<evidence type="ECO:0000313" key="7">
    <source>
        <dbReference type="EMBL" id="OQS02018.1"/>
    </source>
</evidence>
<proteinExistence type="inferred from homology"/>
<comment type="cofactor">
    <cofactor evidence="1 5">
        <name>Zn(2+)</name>
        <dbReference type="ChEBI" id="CHEBI:29105"/>
    </cofactor>
</comment>
<dbReference type="CDD" id="cd05283">
    <property type="entry name" value="CAD1"/>
    <property type="match status" value="1"/>
</dbReference>
<feature type="domain" description="Enoyl reductase (ER)" evidence="6">
    <location>
        <begin position="197"/>
        <end position="529"/>
    </location>
</feature>
<keyword evidence="4" id="KW-0560">Oxidoreductase</keyword>
<gene>
    <name evidence="7" type="ORF">THRCLA_05574</name>
</gene>
<keyword evidence="3 5" id="KW-0862">Zinc</keyword>
<evidence type="ECO:0000256" key="4">
    <source>
        <dbReference type="ARBA" id="ARBA00023002"/>
    </source>
</evidence>
<evidence type="ECO:0000256" key="1">
    <source>
        <dbReference type="ARBA" id="ARBA00001947"/>
    </source>
</evidence>
<organism evidence="7 8">
    <name type="scientific">Thraustotheca clavata</name>
    <dbReference type="NCBI Taxonomy" id="74557"/>
    <lineage>
        <taxon>Eukaryota</taxon>
        <taxon>Sar</taxon>
        <taxon>Stramenopiles</taxon>
        <taxon>Oomycota</taxon>
        <taxon>Saprolegniomycetes</taxon>
        <taxon>Saprolegniales</taxon>
        <taxon>Achlyaceae</taxon>
        <taxon>Thraustotheca</taxon>
    </lineage>
</organism>
<dbReference type="Pfam" id="PF08240">
    <property type="entry name" value="ADH_N"/>
    <property type="match status" value="2"/>
</dbReference>
<dbReference type="EMBL" id="JNBS01001300">
    <property type="protein sequence ID" value="OQS02018.1"/>
    <property type="molecule type" value="Genomic_DNA"/>
</dbReference>
<accession>A0A1V9ZVI7</accession>
<dbReference type="SMART" id="SM00829">
    <property type="entry name" value="PKS_ER"/>
    <property type="match status" value="1"/>
</dbReference>
<evidence type="ECO:0000256" key="5">
    <source>
        <dbReference type="RuleBase" id="RU361277"/>
    </source>
</evidence>
<dbReference type="Gene3D" id="3.90.180.10">
    <property type="entry name" value="Medium-chain alcohol dehydrogenases, catalytic domain"/>
    <property type="match status" value="2"/>
</dbReference>